<feature type="domain" description="GFO/IDH/MocA-like oxidoreductase" evidence="2">
    <location>
        <begin position="129"/>
        <end position="254"/>
    </location>
</feature>
<dbReference type="EMBL" id="PGUY01000041">
    <property type="protein sequence ID" value="PLT29410.1"/>
    <property type="molecule type" value="Genomic_DNA"/>
</dbReference>
<feature type="domain" description="Gfo/Idh/MocA-like oxidoreductase N-terminal" evidence="1">
    <location>
        <begin position="15"/>
        <end position="118"/>
    </location>
</feature>
<dbReference type="PANTHER" id="PTHR43377">
    <property type="entry name" value="BILIVERDIN REDUCTASE A"/>
    <property type="match status" value="1"/>
</dbReference>
<dbReference type="AlphaFoldDB" id="A0A2N5M4X6"/>
<dbReference type="SUPFAM" id="SSF51735">
    <property type="entry name" value="NAD(P)-binding Rossmann-fold domains"/>
    <property type="match status" value="1"/>
</dbReference>
<dbReference type="InterPro" id="IPR036291">
    <property type="entry name" value="NAD(P)-bd_dom_sf"/>
</dbReference>
<reference evidence="3 4" key="1">
    <citation type="submission" date="2017-11" db="EMBL/GenBank/DDBJ databases">
        <title>Comparitive Functional Genomics of Dry Heat Resistant strains isolated from the Viking Spacecraft.</title>
        <authorList>
            <person name="Seuylemezian A."/>
            <person name="Cooper K."/>
            <person name="Vaishampayan P."/>
        </authorList>
    </citation>
    <scope>NUCLEOTIDE SEQUENCE [LARGE SCALE GENOMIC DNA]</scope>
    <source>
        <strain evidence="3 4">V1-29</strain>
    </source>
</reference>
<dbReference type="SUPFAM" id="SSF55347">
    <property type="entry name" value="Glyceraldehyde-3-phosphate dehydrogenase-like, C-terminal domain"/>
    <property type="match status" value="1"/>
</dbReference>
<dbReference type="InterPro" id="IPR051450">
    <property type="entry name" value="Gfo/Idh/MocA_Oxidoreductases"/>
</dbReference>
<dbReference type="InterPro" id="IPR000683">
    <property type="entry name" value="Gfo/Idh/MocA-like_OxRdtase_N"/>
</dbReference>
<dbReference type="Proteomes" id="UP000234748">
    <property type="component" value="Unassembled WGS sequence"/>
</dbReference>
<accession>A0A2N5M4X6</accession>
<sequence length="333" mass="37057">MINVALLSRWHVHADEYAEQAQNNPDLSIKMVWDENETRGREWGQSLGVPFEQDLHAVLTNDSIDAVIVASPTSMHKDIMMAAARNKKHIFSEKVLAITVQDAREILQAVKENEVLLTLSLPRLTAPYYLYAQQVMDQGLLGKLTTVRCRVAHNGAVKTEENPHGWLPQHFYNKEQCGGGAFIDLGAHPIYLTNRLAGNVRAVTARLQTHGHDVDVNSAVLVEYDSGALGILETGFVSSGSPFQLELYGTEGTLLIEDSKVKIRTQQSREWKIPEMPESIAMPIDQWARALVSGKQPDITLEDAFNLTLVNELAAISNREGRRLESAELLTKI</sequence>
<name>A0A2N5M4X6_9BACI</name>
<dbReference type="Pfam" id="PF22725">
    <property type="entry name" value="GFO_IDH_MocA_C3"/>
    <property type="match status" value="1"/>
</dbReference>
<evidence type="ECO:0000259" key="1">
    <source>
        <dbReference type="Pfam" id="PF01408"/>
    </source>
</evidence>
<organism evidence="3 4">
    <name type="scientific">Peribacillus deserti</name>
    <dbReference type="NCBI Taxonomy" id="673318"/>
    <lineage>
        <taxon>Bacteria</taxon>
        <taxon>Bacillati</taxon>
        <taxon>Bacillota</taxon>
        <taxon>Bacilli</taxon>
        <taxon>Bacillales</taxon>
        <taxon>Bacillaceae</taxon>
        <taxon>Peribacillus</taxon>
    </lineage>
</organism>
<dbReference type="OrthoDB" id="9815825at2"/>
<dbReference type="GO" id="GO:0000166">
    <property type="term" value="F:nucleotide binding"/>
    <property type="evidence" value="ECO:0007669"/>
    <property type="project" value="InterPro"/>
</dbReference>
<dbReference type="Gene3D" id="3.30.360.10">
    <property type="entry name" value="Dihydrodipicolinate Reductase, domain 2"/>
    <property type="match status" value="1"/>
</dbReference>
<comment type="caution">
    <text evidence="3">The sequence shown here is derived from an EMBL/GenBank/DDBJ whole genome shotgun (WGS) entry which is preliminary data.</text>
</comment>
<dbReference type="Gene3D" id="3.40.50.720">
    <property type="entry name" value="NAD(P)-binding Rossmann-like Domain"/>
    <property type="match status" value="1"/>
</dbReference>
<dbReference type="PANTHER" id="PTHR43377:SF1">
    <property type="entry name" value="BILIVERDIN REDUCTASE A"/>
    <property type="match status" value="1"/>
</dbReference>
<evidence type="ECO:0000313" key="3">
    <source>
        <dbReference type="EMBL" id="PLT29410.1"/>
    </source>
</evidence>
<dbReference type="Pfam" id="PF01408">
    <property type="entry name" value="GFO_IDH_MocA"/>
    <property type="match status" value="1"/>
</dbReference>
<evidence type="ECO:0000313" key="4">
    <source>
        <dbReference type="Proteomes" id="UP000234748"/>
    </source>
</evidence>
<dbReference type="InterPro" id="IPR055170">
    <property type="entry name" value="GFO_IDH_MocA-like_dom"/>
</dbReference>
<dbReference type="RefSeq" id="WP_101642989.1">
    <property type="nucleotide sequence ID" value="NZ_PGUY01000041.1"/>
</dbReference>
<evidence type="ECO:0000259" key="2">
    <source>
        <dbReference type="Pfam" id="PF22725"/>
    </source>
</evidence>
<proteinExistence type="predicted"/>
<gene>
    <name evidence="3" type="ORF">CUU66_13375</name>
</gene>
<keyword evidence="4" id="KW-1185">Reference proteome</keyword>
<protein>
    <submittedName>
        <fullName evidence="3">Gfo/Idh/MocA family oxidoreductase</fullName>
    </submittedName>
</protein>